<feature type="region of interest" description="Disordered" evidence="1">
    <location>
        <begin position="74"/>
        <end position="93"/>
    </location>
</feature>
<dbReference type="EMBL" id="ML220122">
    <property type="protein sequence ID" value="TGZ80880.1"/>
    <property type="molecule type" value="Genomic_DNA"/>
</dbReference>
<accession>A0A4S2MW84</accession>
<feature type="transmembrane region" description="Helical" evidence="2">
    <location>
        <begin position="20"/>
        <end position="40"/>
    </location>
</feature>
<gene>
    <name evidence="3" type="ORF">EX30DRAFT_43116</name>
</gene>
<evidence type="ECO:0000313" key="3">
    <source>
        <dbReference type="EMBL" id="TGZ80880.1"/>
    </source>
</evidence>
<name>A0A4S2MW84_9PEZI</name>
<proteinExistence type="predicted"/>
<dbReference type="InParanoid" id="A0A4S2MW84"/>
<sequence>MVRKAPRYCCSAPPSVCLSFSPSFVTFFFELPVLLLVFFLRFGKSPFEISYSPPLPQPLNERSLTSSVRHFTSALSRREKEKKPLKPEKNHTGKMGKTRYIIFESLAASYCTSTLLNSRFIFSRNADGGL</sequence>
<evidence type="ECO:0000256" key="1">
    <source>
        <dbReference type="SAM" id="MobiDB-lite"/>
    </source>
</evidence>
<keyword evidence="2" id="KW-0812">Transmembrane</keyword>
<organism evidence="3 4">
    <name type="scientific">Ascodesmis nigricans</name>
    <dbReference type="NCBI Taxonomy" id="341454"/>
    <lineage>
        <taxon>Eukaryota</taxon>
        <taxon>Fungi</taxon>
        <taxon>Dikarya</taxon>
        <taxon>Ascomycota</taxon>
        <taxon>Pezizomycotina</taxon>
        <taxon>Pezizomycetes</taxon>
        <taxon>Pezizales</taxon>
        <taxon>Ascodesmidaceae</taxon>
        <taxon>Ascodesmis</taxon>
    </lineage>
</organism>
<evidence type="ECO:0008006" key="5">
    <source>
        <dbReference type="Google" id="ProtNLM"/>
    </source>
</evidence>
<reference evidence="3 4" key="1">
    <citation type="submission" date="2019-04" db="EMBL/GenBank/DDBJ databases">
        <title>Comparative genomics and transcriptomics to analyze fruiting body development in filamentous ascomycetes.</title>
        <authorList>
            <consortium name="DOE Joint Genome Institute"/>
            <person name="Lutkenhaus R."/>
            <person name="Traeger S."/>
            <person name="Breuer J."/>
            <person name="Kuo A."/>
            <person name="Lipzen A."/>
            <person name="Pangilinan J."/>
            <person name="Dilworth D."/>
            <person name="Sandor L."/>
            <person name="Poggeler S."/>
            <person name="Barry K."/>
            <person name="Grigoriev I.V."/>
            <person name="Nowrousian M."/>
        </authorList>
    </citation>
    <scope>NUCLEOTIDE SEQUENCE [LARGE SCALE GENOMIC DNA]</scope>
    <source>
        <strain evidence="3 4">CBS 389.68</strain>
    </source>
</reference>
<keyword evidence="2" id="KW-0472">Membrane</keyword>
<feature type="compositionally biased region" description="Basic and acidic residues" evidence="1">
    <location>
        <begin position="76"/>
        <end position="91"/>
    </location>
</feature>
<dbReference type="Proteomes" id="UP000298138">
    <property type="component" value="Unassembled WGS sequence"/>
</dbReference>
<keyword evidence="4" id="KW-1185">Reference proteome</keyword>
<keyword evidence="2" id="KW-1133">Transmembrane helix</keyword>
<protein>
    <recommendedName>
        <fullName evidence="5">Transmembrane protein</fullName>
    </recommendedName>
</protein>
<dbReference type="AlphaFoldDB" id="A0A4S2MW84"/>
<evidence type="ECO:0000313" key="4">
    <source>
        <dbReference type="Proteomes" id="UP000298138"/>
    </source>
</evidence>
<evidence type="ECO:0000256" key="2">
    <source>
        <dbReference type="SAM" id="Phobius"/>
    </source>
</evidence>